<evidence type="ECO:0000313" key="5">
    <source>
        <dbReference type="EMBL" id="ALC42112.1"/>
    </source>
</evidence>
<dbReference type="OMA" id="WIENEKQ"/>
<dbReference type="EMBL" id="CP012524">
    <property type="protein sequence ID" value="ALC42112.1"/>
    <property type="molecule type" value="Genomic_DNA"/>
</dbReference>
<keyword evidence="6" id="KW-1185">Reference proteome</keyword>
<dbReference type="InterPro" id="IPR014716">
    <property type="entry name" value="Fibrinogen_a/b/g_C_1"/>
</dbReference>
<dbReference type="InterPro" id="IPR036056">
    <property type="entry name" value="Fibrinogen-like_C"/>
</dbReference>
<feature type="domain" description="Fibrinogen C-terminal" evidence="4">
    <location>
        <begin position="251"/>
        <end position="468"/>
    </location>
</feature>
<dbReference type="Proteomes" id="UP000494163">
    <property type="component" value="Chromosome 2R"/>
</dbReference>
<comment type="function">
    <text evidence="2">Lectin involved in innate immunity. Agglutinates all types of human erythrocytes, Gram-positive and Gram-negative bacteria. Has a stronger agglutinating activity towards Gram-negative bacteria than towards Gram-positive bacteria. Specifically recognizes acetyl group-containing substances on agglutinated cells. The hemagglutinating activity was inhibited by EDTA, acetyl group-containing mono- and disaccharides, N-acetyl derivatives of amino acids, other acetyl group-containing substances, propionamide and benzamide. Enhances the antimicrobial activity of big defensin against Gram-positive bacteria but not against Gram-negative bacteria.</text>
</comment>
<reference evidence="5 6" key="1">
    <citation type="submission" date="2015-08" db="EMBL/GenBank/DDBJ databases">
        <title>Ancestral chromatin configuration constrains chromatin evolution on differentiating sex chromosomes in Drosophila.</title>
        <authorList>
            <person name="Zhou Q."/>
            <person name="Bachtrog D."/>
        </authorList>
    </citation>
    <scope>NUCLEOTIDE SEQUENCE [LARGE SCALE GENOMIC DNA]</scope>
    <source>
        <tissue evidence="5">Whole larvae</tissue>
    </source>
</reference>
<dbReference type="CDD" id="cd00087">
    <property type="entry name" value="FReD"/>
    <property type="match status" value="2"/>
</dbReference>
<dbReference type="Gene3D" id="3.90.215.10">
    <property type="entry name" value="Gamma Fibrinogen, chain A, domain 1"/>
    <property type="match status" value="2"/>
</dbReference>
<evidence type="ECO:0000256" key="3">
    <source>
        <dbReference type="SAM" id="SignalP"/>
    </source>
</evidence>
<dbReference type="SMART" id="SM00186">
    <property type="entry name" value="FBG"/>
    <property type="match status" value="2"/>
</dbReference>
<accession>A0A0M4EVX0</accession>
<evidence type="ECO:0000256" key="2">
    <source>
        <dbReference type="ARBA" id="ARBA00053344"/>
    </source>
</evidence>
<evidence type="ECO:0000256" key="1">
    <source>
        <dbReference type="ARBA" id="ARBA00023157"/>
    </source>
</evidence>
<dbReference type="Pfam" id="PF00147">
    <property type="entry name" value="Fibrinogen_C"/>
    <property type="match status" value="2"/>
</dbReference>
<dbReference type="InterPro" id="IPR002181">
    <property type="entry name" value="Fibrinogen_a/b/g_C_dom"/>
</dbReference>
<gene>
    <name evidence="5" type="ORF">Dbus_chr2Rg1691</name>
</gene>
<evidence type="ECO:0000259" key="4">
    <source>
        <dbReference type="PROSITE" id="PS51406"/>
    </source>
</evidence>
<sequence length="468" mass="53102">MRAVQVFLAILFVAVAAADVQPIEPFKSYPNSCKAAKAKKDGIRKLQLNSGAPFQVFCDAKTPGAGWGWLVIQRRVDNRENFFRSWSNYQQGFGDLAGNYFIGLDLLNELTSDQPQELWVELLDYSGQTRYAHYDNFAVGNESNLYTLNKLGLYTGNAGDALRYQENMKFSTFDRDNDMSPKKNCASELSGAWWYNDCMTSNLNGLYLGGEYGNDLTGRGMVWKEWLGDNYSYKTVKMMIPLAAADFQPIEPYKTYPSSCKAAKAKKDGIYKIQLKGGEPFEVYCDAKTAGVGWLVIQRRVDANINFFRNWSSYQQGFGPLTNSFFIGLNRLHNLTAAEPQELYVHLEDFTGQKRFAKYSDFAIGNEANLYSLYKLGNFAGSAGDAFSYQRGMNFSTYDRDNDRSIHNCAAQFSGAWWYNSCMYSNLNGQYLGGEYGRDLEGRGMAWVQWLGINYSYKTVQMMIRPKN</sequence>
<dbReference type="SMR" id="A0A0M4EVX0"/>
<dbReference type="PROSITE" id="PS51406">
    <property type="entry name" value="FIBRINOGEN_C_2"/>
    <property type="match status" value="2"/>
</dbReference>
<dbReference type="InterPro" id="IPR020837">
    <property type="entry name" value="Fibrinogen_CS"/>
</dbReference>
<feature type="domain" description="Fibrinogen C-terminal" evidence="4">
    <location>
        <begin position="24"/>
        <end position="244"/>
    </location>
</feature>
<dbReference type="PANTHER" id="PTHR19143">
    <property type="entry name" value="FIBRINOGEN/TENASCIN/ANGIOPOEITIN"/>
    <property type="match status" value="1"/>
</dbReference>
<protein>
    <submittedName>
        <fullName evidence="5">CG5550</fullName>
    </submittedName>
</protein>
<keyword evidence="3" id="KW-0732">Signal</keyword>
<keyword evidence="1" id="KW-1015">Disulfide bond</keyword>
<proteinExistence type="predicted"/>
<feature type="chain" id="PRO_5005793853" evidence="3">
    <location>
        <begin position="19"/>
        <end position="468"/>
    </location>
</feature>
<dbReference type="OrthoDB" id="6145874at2759"/>
<feature type="signal peptide" evidence="3">
    <location>
        <begin position="1"/>
        <end position="18"/>
    </location>
</feature>
<dbReference type="GO" id="GO:0030246">
    <property type="term" value="F:carbohydrate binding"/>
    <property type="evidence" value="ECO:0007669"/>
    <property type="project" value="UniProtKB-ARBA"/>
</dbReference>
<organism evidence="5 6">
    <name type="scientific">Drosophila busckii</name>
    <name type="common">Fruit fly</name>
    <dbReference type="NCBI Taxonomy" id="30019"/>
    <lineage>
        <taxon>Eukaryota</taxon>
        <taxon>Metazoa</taxon>
        <taxon>Ecdysozoa</taxon>
        <taxon>Arthropoda</taxon>
        <taxon>Hexapoda</taxon>
        <taxon>Insecta</taxon>
        <taxon>Pterygota</taxon>
        <taxon>Neoptera</taxon>
        <taxon>Endopterygota</taxon>
        <taxon>Diptera</taxon>
        <taxon>Brachycera</taxon>
        <taxon>Muscomorpha</taxon>
        <taxon>Ephydroidea</taxon>
        <taxon>Drosophilidae</taxon>
        <taxon>Drosophila</taxon>
    </lineage>
</organism>
<dbReference type="SUPFAM" id="SSF56496">
    <property type="entry name" value="Fibrinogen C-terminal domain-like"/>
    <property type="match status" value="2"/>
</dbReference>
<dbReference type="GO" id="GO:0005615">
    <property type="term" value="C:extracellular space"/>
    <property type="evidence" value="ECO:0007669"/>
    <property type="project" value="TreeGrafter"/>
</dbReference>
<dbReference type="AlphaFoldDB" id="A0A0M4EVX0"/>
<name>A0A0M4EVX0_DROBS</name>
<dbReference type="FunFam" id="3.90.215.10:FF:000001">
    <property type="entry name" value="Tenascin isoform 1"/>
    <property type="match status" value="1"/>
</dbReference>
<dbReference type="PROSITE" id="PS00514">
    <property type="entry name" value="FIBRINOGEN_C_1"/>
    <property type="match status" value="2"/>
</dbReference>
<dbReference type="InterPro" id="IPR050373">
    <property type="entry name" value="Fibrinogen_C-term_domain"/>
</dbReference>
<evidence type="ECO:0000313" key="6">
    <source>
        <dbReference type="Proteomes" id="UP000494163"/>
    </source>
</evidence>